<dbReference type="STRING" id="45073.Lqui_2161"/>
<reference evidence="2 3" key="1">
    <citation type="submission" date="2015-11" db="EMBL/GenBank/DDBJ databases">
        <title>Genomic analysis of 38 Legionella species identifies large and diverse effector repertoires.</title>
        <authorList>
            <person name="Burstein D."/>
            <person name="Amaro F."/>
            <person name="Zusman T."/>
            <person name="Lifshitz Z."/>
            <person name="Cohen O."/>
            <person name="Gilbert J.A."/>
            <person name="Pupko T."/>
            <person name="Shuman H.A."/>
            <person name="Segal G."/>
        </authorList>
    </citation>
    <scope>NUCLEOTIDE SEQUENCE [LARGE SCALE GENOMIC DNA]</scope>
    <source>
        <strain evidence="2 3">CDC#1442-AUS-E</strain>
    </source>
</reference>
<evidence type="ECO:0000256" key="1">
    <source>
        <dbReference type="ARBA" id="ARBA00023159"/>
    </source>
</evidence>
<dbReference type="Pfam" id="PF02599">
    <property type="entry name" value="CsrA"/>
    <property type="match status" value="2"/>
</dbReference>
<dbReference type="InterPro" id="IPR036107">
    <property type="entry name" value="CsrA_sf"/>
</dbReference>
<organism evidence="2 3">
    <name type="scientific">Legionella quinlivanii</name>
    <dbReference type="NCBI Taxonomy" id="45073"/>
    <lineage>
        <taxon>Bacteria</taxon>
        <taxon>Pseudomonadati</taxon>
        <taxon>Pseudomonadota</taxon>
        <taxon>Gammaproteobacteria</taxon>
        <taxon>Legionellales</taxon>
        <taxon>Legionellaceae</taxon>
        <taxon>Legionella</taxon>
    </lineage>
</organism>
<dbReference type="SUPFAM" id="SSF117130">
    <property type="entry name" value="CsrA-like"/>
    <property type="match status" value="2"/>
</dbReference>
<evidence type="ECO:0000313" key="3">
    <source>
        <dbReference type="Proteomes" id="UP000054618"/>
    </source>
</evidence>
<keyword evidence="3" id="KW-1185">Reference proteome</keyword>
<accession>A0A0W0XTL6</accession>
<evidence type="ECO:0000313" key="2">
    <source>
        <dbReference type="EMBL" id="KTD47897.1"/>
    </source>
</evidence>
<dbReference type="GO" id="GO:0003723">
    <property type="term" value="F:RNA binding"/>
    <property type="evidence" value="ECO:0007669"/>
    <property type="project" value="InterPro"/>
</dbReference>
<protein>
    <submittedName>
        <fullName evidence="2">Carbon storage regulator</fullName>
    </submittedName>
</protein>
<comment type="caution">
    <text evidence="2">The sequence shown here is derived from an EMBL/GenBank/DDBJ whole genome shotgun (WGS) entry which is preliminary data.</text>
</comment>
<dbReference type="Proteomes" id="UP000054618">
    <property type="component" value="Unassembled WGS sequence"/>
</dbReference>
<dbReference type="AlphaFoldDB" id="A0A0W0XTL6"/>
<keyword evidence="1" id="KW-0010">Activator</keyword>
<gene>
    <name evidence="2" type="primary">csrA-2</name>
    <name evidence="2" type="ORF">Lqui_2161</name>
</gene>
<dbReference type="RefSeq" id="WP_058508252.1">
    <property type="nucleotide sequence ID" value="NZ_CAAAIK010000024.1"/>
</dbReference>
<name>A0A0W0XTL6_9GAMM</name>
<dbReference type="GO" id="GO:0006402">
    <property type="term" value="P:mRNA catabolic process"/>
    <property type="evidence" value="ECO:0007669"/>
    <property type="project" value="InterPro"/>
</dbReference>
<proteinExistence type="predicted"/>
<dbReference type="PATRIC" id="fig|45073.5.peg.2280"/>
<dbReference type="InterPro" id="IPR003751">
    <property type="entry name" value="CsrA"/>
</dbReference>
<dbReference type="OrthoDB" id="9809061at2"/>
<sequence length="131" mass="14740">MLILGRREGELILIDKGQIQVKVLHLDSDLIHLGFKSSVRIDIDTPAEGIQYLSANCMMVLQCHLGDKLFLNEGEIQVKCLAAHHGMLYLGIQAPLHIDVDRQEIFARKNATANSSEKACNDVYFKQPKIR</sequence>
<dbReference type="EMBL" id="LNYS01000018">
    <property type="protein sequence ID" value="KTD47897.1"/>
    <property type="molecule type" value="Genomic_DNA"/>
</dbReference>
<dbReference type="GO" id="GO:0006109">
    <property type="term" value="P:regulation of carbohydrate metabolic process"/>
    <property type="evidence" value="ECO:0007669"/>
    <property type="project" value="InterPro"/>
</dbReference>
<dbReference type="Gene3D" id="2.60.40.4380">
    <property type="entry name" value="Translational regulator CsrA"/>
    <property type="match status" value="2"/>
</dbReference>